<sequence length="458" mass="49259">MAATNNTNWCKSVAFQFAQFSEPTSVSQVQQLVMAAKTRNQQVRVVGSAHSFNQIANTTNGVGLSLIKMTGLASPIDTSTNPPMVSIHAGSTYGDICSLLHEQGFALHNLASLPHVTIAGAVATGTHGSGVGNRNLADSVVAITLVDSDGEVRTLSAREDSEDFKAALVGFGSFGVVTSLTLKLLPTYHICQLVYSPLPLKSIFESQSALLEAMSCAYSVSIFTRFQHDESTTSIWTKRKTSSSPPPTSLLSAPLLSTPLHPIPGLPTDSVTEQLGAPGPWFERLPHFRLVTADGSPGTPSVGDELQTEYFVPLSDAAAAVAAVSSIGPKLAPTLAISELRAIRGDELVMSPARGRDSFALHFTWRYEGGRLREQVWACCKEVERVLSQFSPRPHMGKVHAMSPGDLRRAYGGDDVVRAFVTKQQEIGGPAFRNEFYDAFFVDETDVIEEGMQRLMGC</sequence>
<dbReference type="PROSITE" id="PS51387">
    <property type="entry name" value="FAD_PCMH"/>
    <property type="match status" value="1"/>
</dbReference>
<dbReference type="InterPro" id="IPR016167">
    <property type="entry name" value="FAD-bd_PCMH_sub1"/>
</dbReference>
<proteinExistence type="predicted"/>
<evidence type="ECO:0000313" key="3">
    <source>
        <dbReference type="EMBL" id="GMI24997.1"/>
    </source>
</evidence>
<dbReference type="PIRSF" id="PIRSF000136">
    <property type="entry name" value="LGO_GLO"/>
    <property type="match status" value="1"/>
</dbReference>
<evidence type="ECO:0000256" key="1">
    <source>
        <dbReference type="ARBA" id="ARBA00023002"/>
    </source>
</evidence>
<dbReference type="Gene3D" id="3.30.70.2530">
    <property type="match status" value="1"/>
</dbReference>
<name>A0ABQ6MER7_9STRA</name>
<dbReference type="Gene3D" id="3.30.70.2520">
    <property type="match status" value="1"/>
</dbReference>
<keyword evidence="4" id="KW-1185">Reference proteome</keyword>
<dbReference type="PANTHER" id="PTHR43762">
    <property type="entry name" value="L-GULONOLACTONE OXIDASE"/>
    <property type="match status" value="1"/>
</dbReference>
<dbReference type="EMBL" id="BRYB01004057">
    <property type="protein sequence ID" value="GMI24997.1"/>
    <property type="molecule type" value="Genomic_DNA"/>
</dbReference>
<dbReference type="InterPro" id="IPR016166">
    <property type="entry name" value="FAD-bd_PCMH"/>
</dbReference>
<evidence type="ECO:0000313" key="4">
    <source>
        <dbReference type="Proteomes" id="UP001165060"/>
    </source>
</evidence>
<dbReference type="Gene3D" id="3.30.465.10">
    <property type="match status" value="1"/>
</dbReference>
<gene>
    <name evidence="3" type="ORF">TeGR_g7983</name>
</gene>
<dbReference type="Gene3D" id="3.30.43.10">
    <property type="entry name" value="Uridine Diphospho-n-acetylenolpyruvylglucosamine Reductase, domain 2"/>
    <property type="match status" value="1"/>
</dbReference>
<dbReference type="InterPro" id="IPR016169">
    <property type="entry name" value="FAD-bd_PCMH_sub2"/>
</dbReference>
<dbReference type="SUPFAM" id="SSF56176">
    <property type="entry name" value="FAD-binding/transporter-associated domain-like"/>
    <property type="match status" value="1"/>
</dbReference>
<dbReference type="Proteomes" id="UP001165060">
    <property type="component" value="Unassembled WGS sequence"/>
</dbReference>
<dbReference type="Pfam" id="PF04030">
    <property type="entry name" value="ALO"/>
    <property type="match status" value="1"/>
</dbReference>
<comment type="caution">
    <text evidence="3">The sequence shown here is derived from an EMBL/GenBank/DDBJ whole genome shotgun (WGS) entry which is preliminary data.</text>
</comment>
<dbReference type="Pfam" id="PF01565">
    <property type="entry name" value="FAD_binding_4"/>
    <property type="match status" value="1"/>
</dbReference>
<dbReference type="InterPro" id="IPR007173">
    <property type="entry name" value="ALO_C"/>
</dbReference>
<evidence type="ECO:0000259" key="2">
    <source>
        <dbReference type="PROSITE" id="PS51387"/>
    </source>
</evidence>
<feature type="domain" description="FAD-binding PCMH-type" evidence="2">
    <location>
        <begin position="12"/>
        <end position="187"/>
    </location>
</feature>
<dbReference type="InterPro" id="IPR006094">
    <property type="entry name" value="Oxid_FAD_bind_N"/>
</dbReference>
<dbReference type="InterPro" id="IPR036318">
    <property type="entry name" value="FAD-bd_PCMH-like_sf"/>
</dbReference>
<dbReference type="PANTHER" id="PTHR43762:SF1">
    <property type="entry name" value="D-ARABINONO-1,4-LACTONE OXIDASE"/>
    <property type="match status" value="1"/>
</dbReference>
<accession>A0ABQ6MER7</accession>
<dbReference type="InterPro" id="IPR010031">
    <property type="entry name" value="FAD_lactone_oxidase-like"/>
</dbReference>
<keyword evidence="1" id="KW-0560">Oxidoreductase</keyword>
<reference evidence="3 4" key="1">
    <citation type="journal article" date="2023" name="Commun. Biol.">
        <title>Genome analysis of Parmales, the sister group of diatoms, reveals the evolutionary specialization of diatoms from phago-mixotrophs to photoautotrophs.</title>
        <authorList>
            <person name="Ban H."/>
            <person name="Sato S."/>
            <person name="Yoshikawa S."/>
            <person name="Yamada K."/>
            <person name="Nakamura Y."/>
            <person name="Ichinomiya M."/>
            <person name="Sato N."/>
            <person name="Blanc-Mathieu R."/>
            <person name="Endo H."/>
            <person name="Kuwata A."/>
            <person name="Ogata H."/>
        </authorList>
    </citation>
    <scope>NUCLEOTIDE SEQUENCE [LARGE SCALE GENOMIC DNA]</scope>
</reference>
<organism evidence="3 4">
    <name type="scientific">Tetraparma gracilis</name>
    <dbReference type="NCBI Taxonomy" id="2962635"/>
    <lineage>
        <taxon>Eukaryota</taxon>
        <taxon>Sar</taxon>
        <taxon>Stramenopiles</taxon>
        <taxon>Ochrophyta</taxon>
        <taxon>Bolidophyceae</taxon>
        <taxon>Parmales</taxon>
        <taxon>Triparmaceae</taxon>
        <taxon>Tetraparma</taxon>
    </lineage>
</organism>
<protein>
    <recommendedName>
        <fullName evidence="2">FAD-binding PCMH-type domain-containing protein</fullName>
    </recommendedName>
</protein>